<comment type="caution">
    <text evidence="1">The sequence shown here is derived from an EMBL/GenBank/DDBJ whole genome shotgun (WGS) entry which is preliminary data.</text>
</comment>
<protein>
    <submittedName>
        <fullName evidence="1">Uncharacterized protein</fullName>
    </submittedName>
</protein>
<gene>
    <name evidence="1" type="ORF">EYF80_003983</name>
</gene>
<dbReference type="AlphaFoldDB" id="A0A4Z2J6C4"/>
<dbReference type="Proteomes" id="UP000314294">
    <property type="component" value="Unassembled WGS sequence"/>
</dbReference>
<evidence type="ECO:0000313" key="2">
    <source>
        <dbReference type="Proteomes" id="UP000314294"/>
    </source>
</evidence>
<reference evidence="1 2" key="1">
    <citation type="submission" date="2019-03" db="EMBL/GenBank/DDBJ databases">
        <title>First draft genome of Liparis tanakae, snailfish: a comprehensive survey of snailfish specific genes.</title>
        <authorList>
            <person name="Kim W."/>
            <person name="Song I."/>
            <person name="Jeong J.-H."/>
            <person name="Kim D."/>
            <person name="Kim S."/>
            <person name="Ryu S."/>
            <person name="Song J.Y."/>
            <person name="Lee S.K."/>
        </authorList>
    </citation>
    <scope>NUCLEOTIDE SEQUENCE [LARGE SCALE GENOMIC DNA]</scope>
    <source>
        <tissue evidence="1">Muscle</tissue>
    </source>
</reference>
<sequence length="115" mass="12164">MAALQVLQGHVSDEGAVVQLHHSEALLATGTAAQSSDAIICDQLAKAEQSPVVFGWRQESPTDSQCLSCGAVRHKGPHAAGDRTRFLPVIHFLKDSETVSNEGGIPAVSDAKHIR</sequence>
<dbReference type="EMBL" id="SRLO01000019">
    <property type="protein sequence ID" value="TNN85736.1"/>
    <property type="molecule type" value="Genomic_DNA"/>
</dbReference>
<organism evidence="1 2">
    <name type="scientific">Liparis tanakae</name>
    <name type="common">Tanaka's snailfish</name>
    <dbReference type="NCBI Taxonomy" id="230148"/>
    <lineage>
        <taxon>Eukaryota</taxon>
        <taxon>Metazoa</taxon>
        <taxon>Chordata</taxon>
        <taxon>Craniata</taxon>
        <taxon>Vertebrata</taxon>
        <taxon>Euteleostomi</taxon>
        <taxon>Actinopterygii</taxon>
        <taxon>Neopterygii</taxon>
        <taxon>Teleostei</taxon>
        <taxon>Neoteleostei</taxon>
        <taxon>Acanthomorphata</taxon>
        <taxon>Eupercaria</taxon>
        <taxon>Perciformes</taxon>
        <taxon>Cottioidei</taxon>
        <taxon>Cottales</taxon>
        <taxon>Liparidae</taxon>
        <taxon>Liparis</taxon>
    </lineage>
</organism>
<accession>A0A4Z2J6C4</accession>
<proteinExistence type="predicted"/>
<keyword evidence="2" id="KW-1185">Reference proteome</keyword>
<evidence type="ECO:0000313" key="1">
    <source>
        <dbReference type="EMBL" id="TNN85736.1"/>
    </source>
</evidence>
<name>A0A4Z2J6C4_9TELE</name>